<dbReference type="GO" id="GO:0003677">
    <property type="term" value="F:DNA binding"/>
    <property type="evidence" value="ECO:0007669"/>
    <property type="project" value="UniProtKB-KW"/>
</dbReference>
<dbReference type="PROSITE" id="PS50048">
    <property type="entry name" value="ZN2_CY6_FUNGAL_2"/>
    <property type="match status" value="1"/>
</dbReference>
<evidence type="ECO:0000256" key="4">
    <source>
        <dbReference type="ARBA" id="ARBA00023163"/>
    </source>
</evidence>
<dbReference type="Pfam" id="PF00172">
    <property type="entry name" value="Zn_clus"/>
    <property type="match status" value="1"/>
</dbReference>
<dbReference type="SUPFAM" id="SSF57701">
    <property type="entry name" value="Zn2/Cys6 DNA-binding domain"/>
    <property type="match status" value="1"/>
</dbReference>
<evidence type="ECO:0000256" key="5">
    <source>
        <dbReference type="ARBA" id="ARBA00023242"/>
    </source>
</evidence>
<evidence type="ECO:0000256" key="7">
    <source>
        <dbReference type="SAM" id="Phobius"/>
    </source>
</evidence>
<dbReference type="Pfam" id="PF04082">
    <property type="entry name" value="Fungal_trans"/>
    <property type="match status" value="1"/>
</dbReference>
<organism evidence="8 9">
    <name type="scientific">Aspergillus fumigatus</name>
    <name type="common">Neosartorya fumigata</name>
    <dbReference type="NCBI Taxonomy" id="746128"/>
    <lineage>
        <taxon>Eukaryota</taxon>
        <taxon>Fungi</taxon>
        <taxon>Dikarya</taxon>
        <taxon>Ascomycota</taxon>
        <taxon>Pezizomycotina</taxon>
        <taxon>Eurotiomycetes</taxon>
        <taxon>Eurotiomycetidae</taxon>
        <taxon>Eurotiales</taxon>
        <taxon>Aspergillaceae</taxon>
        <taxon>Aspergillus</taxon>
        <taxon>Aspergillus subgen. Fumigati</taxon>
    </lineage>
</organism>
<dbReference type="AlphaFoldDB" id="A0A8H4MNA4"/>
<protein>
    <submittedName>
        <fullName evidence="8">Uncharacterized protein</fullName>
    </submittedName>
</protein>
<evidence type="ECO:0000313" key="9">
    <source>
        <dbReference type="Proteomes" id="UP000813423"/>
    </source>
</evidence>
<keyword evidence="3" id="KW-0238">DNA-binding</keyword>
<gene>
    <name evidence="8" type="ORF">KXV57_001968</name>
</gene>
<keyword evidence="2" id="KW-0805">Transcription regulation</keyword>
<dbReference type="CDD" id="cd12148">
    <property type="entry name" value="fungal_TF_MHR"/>
    <property type="match status" value="1"/>
</dbReference>
<dbReference type="GO" id="GO:0006351">
    <property type="term" value="P:DNA-templated transcription"/>
    <property type="evidence" value="ECO:0007669"/>
    <property type="project" value="InterPro"/>
</dbReference>
<dbReference type="PANTHER" id="PTHR46910">
    <property type="entry name" value="TRANSCRIPTION FACTOR PDR1"/>
    <property type="match status" value="1"/>
</dbReference>
<accession>A0A8H4MNA4</accession>
<evidence type="ECO:0000313" key="8">
    <source>
        <dbReference type="EMBL" id="KAH1909330.1"/>
    </source>
</evidence>
<sequence length="932" mass="102296">MGPQDQTGAKRIRGKPVPSQPGSHGPTVMNVPPPSTGSREACDECRIRKVRCNKEYPKCSSCRKSNLACGFSNKGKRVNHTKKLVNDVEILGNRLGKIEEALIRCLSAVERSQTPSNATARQSSVIPSDDSSHPDPNDSAPTDGNTLTDASLETNAEACNDPTFPGSTPIASFYTEAQAACDRLRSVVPFASPDSQHSPASPDFIPDRTGSLQSRLQEVGELFEKFARESPVMSIPESDGLLPSLPPRALVETCLETYFACLSPFLPLYSRQSVMAAIDEQYGPRVNSPDPAWVISFNNILLQTLDARYSAATRAGSITHNLLEEELIKSLLLNYRRGYNNFERLLRPQLANVQALLSMVGRPFFMHGIFTVLPAQALIALKYFSLATFETVFAQACQLAKSIGLHQSSPDSENAEQKDLWWSLFIIDKHASFLAGKPCLLPSYDCGLPFPVAKSEHLPRDQRSAHISLARIQEDVYQRLYSAQTAHKGREYISRQTQQINRTLDDWEIQHKHILSPASTMTAQEAFCLTELRYTLCTLRVLAQRLEHTANNRRSRVEYARAGLRLLRETCDTHGDSVVELALYQSICLSYYMTLFLELFIAIMKEYQQDHRADAELLSSFAAHMNFFSAKSSPTSQASKAAYMTSLCTDIALAIQMLDDGFPQQTALSRPNSVPDSPGLTTTSTASTFGPEILESSSWPAGIPTSYIGDPSWELSSFATDGNLNMKMHETQAKSYEQYGLSAESTPTAGFAYRSDLAGMGSMEFDAMLDTFASYDHVKMSGLDPNWYPATITGFGGAFALVQQVPSAGFGAILFMRVRLVVLSRQDPIKWVLLVLPFYHALTAEILALFMVLGGGHGVPSSTTEVPADPCGITHGVFAGVTALTCCVLLLTQGCQLPRLLQRSLIDTAWPRKTAASDSGTPMALFPACYQG</sequence>
<name>A0A8H4MNA4_ASPFM</name>
<dbReference type="GO" id="GO:0008270">
    <property type="term" value="F:zinc ion binding"/>
    <property type="evidence" value="ECO:0007669"/>
    <property type="project" value="InterPro"/>
</dbReference>
<keyword evidence="5" id="KW-0539">Nucleus</keyword>
<keyword evidence="1" id="KW-0479">Metal-binding</keyword>
<evidence type="ECO:0000256" key="6">
    <source>
        <dbReference type="SAM" id="MobiDB-lite"/>
    </source>
</evidence>
<feature type="region of interest" description="Disordered" evidence="6">
    <location>
        <begin position="1"/>
        <end position="40"/>
    </location>
</feature>
<dbReference type="PROSITE" id="PS00463">
    <property type="entry name" value="ZN2_CY6_FUNGAL_1"/>
    <property type="match status" value="1"/>
</dbReference>
<feature type="transmembrane region" description="Helical" evidence="7">
    <location>
        <begin position="831"/>
        <end position="853"/>
    </location>
</feature>
<keyword evidence="7" id="KW-1133">Transmembrane helix</keyword>
<dbReference type="PANTHER" id="PTHR46910:SF25">
    <property type="entry name" value="ABC-TRANSPORTER-REGULATING TRANSCRIPTION FACTOR"/>
    <property type="match status" value="1"/>
</dbReference>
<keyword evidence="4" id="KW-0804">Transcription</keyword>
<evidence type="ECO:0000256" key="3">
    <source>
        <dbReference type="ARBA" id="ARBA00023125"/>
    </source>
</evidence>
<dbReference type="EMBL" id="JAIBSC010000014">
    <property type="protein sequence ID" value="KAH1909330.1"/>
    <property type="molecule type" value="Genomic_DNA"/>
</dbReference>
<reference evidence="8" key="1">
    <citation type="submission" date="2021-08" db="EMBL/GenBank/DDBJ databases">
        <title>Global Aspergillus fumigatus from environmental and clinical sources.</title>
        <authorList>
            <person name="Barber A."/>
            <person name="Sae-Ong T."/>
        </authorList>
    </citation>
    <scope>NUCLEOTIDE SEQUENCE</scope>
    <source>
        <strain evidence="8">NRZ-2016-071</strain>
    </source>
</reference>
<feature type="transmembrane region" description="Helical" evidence="7">
    <location>
        <begin position="873"/>
        <end position="892"/>
    </location>
</feature>
<keyword evidence="7" id="KW-0812">Transmembrane</keyword>
<dbReference type="Proteomes" id="UP000813423">
    <property type="component" value="Unassembled WGS sequence"/>
</dbReference>
<dbReference type="InterPro" id="IPR001138">
    <property type="entry name" value="Zn2Cys6_DnaBD"/>
</dbReference>
<dbReference type="SMART" id="SM00066">
    <property type="entry name" value="GAL4"/>
    <property type="match status" value="1"/>
</dbReference>
<feature type="region of interest" description="Disordered" evidence="6">
    <location>
        <begin position="668"/>
        <end position="687"/>
    </location>
</feature>
<dbReference type="InterPro" id="IPR036864">
    <property type="entry name" value="Zn2-C6_fun-type_DNA-bd_sf"/>
</dbReference>
<feature type="region of interest" description="Disordered" evidence="6">
    <location>
        <begin position="112"/>
        <end position="148"/>
    </location>
</feature>
<keyword evidence="7" id="KW-0472">Membrane</keyword>
<evidence type="ECO:0000256" key="2">
    <source>
        <dbReference type="ARBA" id="ARBA00023015"/>
    </source>
</evidence>
<comment type="caution">
    <text evidence="8">The sequence shown here is derived from an EMBL/GenBank/DDBJ whole genome shotgun (WGS) entry which is preliminary data.</text>
</comment>
<dbReference type="GO" id="GO:0000981">
    <property type="term" value="F:DNA-binding transcription factor activity, RNA polymerase II-specific"/>
    <property type="evidence" value="ECO:0007669"/>
    <property type="project" value="InterPro"/>
</dbReference>
<dbReference type="CDD" id="cd00067">
    <property type="entry name" value="GAL4"/>
    <property type="match status" value="1"/>
</dbReference>
<dbReference type="Gene3D" id="4.10.240.10">
    <property type="entry name" value="Zn(2)-C6 fungal-type DNA-binding domain"/>
    <property type="match status" value="1"/>
</dbReference>
<dbReference type="InterPro" id="IPR050987">
    <property type="entry name" value="AtrR-like"/>
</dbReference>
<evidence type="ECO:0000256" key="1">
    <source>
        <dbReference type="ARBA" id="ARBA00022723"/>
    </source>
</evidence>
<dbReference type="InterPro" id="IPR007219">
    <property type="entry name" value="XnlR_reg_dom"/>
</dbReference>
<feature type="compositionally biased region" description="Polar residues" evidence="6">
    <location>
        <begin position="112"/>
        <end position="122"/>
    </location>
</feature>
<dbReference type="SMART" id="SM00906">
    <property type="entry name" value="Fungal_trans"/>
    <property type="match status" value="1"/>
</dbReference>
<proteinExistence type="predicted"/>